<protein>
    <submittedName>
        <fullName evidence="2">Uncharacterized protein</fullName>
    </submittedName>
</protein>
<reference evidence="2 3" key="1">
    <citation type="journal article" date="2019" name="Nat. Ecol. Evol.">
        <title>Megaphylogeny resolves global patterns of mushroom evolution.</title>
        <authorList>
            <person name="Varga T."/>
            <person name="Krizsan K."/>
            <person name="Foldi C."/>
            <person name="Dima B."/>
            <person name="Sanchez-Garcia M."/>
            <person name="Sanchez-Ramirez S."/>
            <person name="Szollosi G.J."/>
            <person name="Szarkandi J.G."/>
            <person name="Papp V."/>
            <person name="Albert L."/>
            <person name="Andreopoulos W."/>
            <person name="Angelini C."/>
            <person name="Antonin V."/>
            <person name="Barry K.W."/>
            <person name="Bougher N.L."/>
            <person name="Buchanan P."/>
            <person name="Buyck B."/>
            <person name="Bense V."/>
            <person name="Catcheside P."/>
            <person name="Chovatia M."/>
            <person name="Cooper J."/>
            <person name="Damon W."/>
            <person name="Desjardin D."/>
            <person name="Finy P."/>
            <person name="Geml J."/>
            <person name="Haridas S."/>
            <person name="Hughes K."/>
            <person name="Justo A."/>
            <person name="Karasinski D."/>
            <person name="Kautmanova I."/>
            <person name="Kiss B."/>
            <person name="Kocsube S."/>
            <person name="Kotiranta H."/>
            <person name="LaButti K.M."/>
            <person name="Lechner B.E."/>
            <person name="Liimatainen K."/>
            <person name="Lipzen A."/>
            <person name="Lukacs Z."/>
            <person name="Mihaltcheva S."/>
            <person name="Morgado L.N."/>
            <person name="Niskanen T."/>
            <person name="Noordeloos M.E."/>
            <person name="Ohm R.A."/>
            <person name="Ortiz-Santana B."/>
            <person name="Ovrebo C."/>
            <person name="Racz N."/>
            <person name="Riley R."/>
            <person name="Savchenko A."/>
            <person name="Shiryaev A."/>
            <person name="Soop K."/>
            <person name="Spirin V."/>
            <person name="Szebenyi C."/>
            <person name="Tomsovsky M."/>
            <person name="Tulloss R.E."/>
            <person name="Uehling J."/>
            <person name="Grigoriev I.V."/>
            <person name="Vagvolgyi C."/>
            <person name="Papp T."/>
            <person name="Martin F.M."/>
            <person name="Miettinen O."/>
            <person name="Hibbett D.S."/>
            <person name="Nagy L.G."/>
        </authorList>
    </citation>
    <scope>NUCLEOTIDE SEQUENCE [LARGE SCALE GENOMIC DNA]</scope>
    <source>
        <strain evidence="2 3">FP101781</strain>
    </source>
</reference>
<feature type="region of interest" description="Disordered" evidence="1">
    <location>
        <begin position="1"/>
        <end position="44"/>
    </location>
</feature>
<dbReference type="Proteomes" id="UP000298030">
    <property type="component" value="Unassembled WGS sequence"/>
</dbReference>
<dbReference type="AlphaFoldDB" id="A0A4Y7T7T4"/>
<comment type="caution">
    <text evidence="2">The sequence shown here is derived from an EMBL/GenBank/DDBJ whole genome shotgun (WGS) entry which is preliminary data.</text>
</comment>
<sequence>MGPGDSALRPPSAAPSRDVLTLPGSEITTMPKPAQVTKPASNPMRPDLLPSLAYSLAAVKASKMGSPFYKLRWRGLPLHEHRRSPVEHRYGHEQTPDDQTCDAFKRVYLEGSAVLQLTEILIDEGPNLWASLLLDACHWSLGGLGQLPSPSKHRQTRPRVHVIQITWSSTANRNLKFLTIEVVL</sequence>
<keyword evidence="3" id="KW-1185">Reference proteome</keyword>
<accession>A0A4Y7T7T4</accession>
<evidence type="ECO:0000313" key="3">
    <source>
        <dbReference type="Proteomes" id="UP000298030"/>
    </source>
</evidence>
<name>A0A4Y7T7T4_COPMI</name>
<proteinExistence type="predicted"/>
<evidence type="ECO:0000256" key="1">
    <source>
        <dbReference type="SAM" id="MobiDB-lite"/>
    </source>
</evidence>
<dbReference type="EMBL" id="QPFP01000024">
    <property type="protein sequence ID" value="TEB30246.1"/>
    <property type="molecule type" value="Genomic_DNA"/>
</dbReference>
<gene>
    <name evidence="2" type="ORF">FA13DRAFT_579927</name>
</gene>
<evidence type="ECO:0000313" key="2">
    <source>
        <dbReference type="EMBL" id="TEB30246.1"/>
    </source>
</evidence>
<organism evidence="2 3">
    <name type="scientific">Coprinellus micaceus</name>
    <name type="common">Glistening ink-cap mushroom</name>
    <name type="synonym">Coprinus micaceus</name>
    <dbReference type="NCBI Taxonomy" id="71717"/>
    <lineage>
        <taxon>Eukaryota</taxon>
        <taxon>Fungi</taxon>
        <taxon>Dikarya</taxon>
        <taxon>Basidiomycota</taxon>
        <taxon>Agaricomycotina</taxon>
        <taxon>Agaricomycetes</taxon>
        <taxon>Agaricomycetidae</taxon>
        <taxon>Agaricales</taxon>
        <taxon>Agaricineae</taxon>
        <taxon>Psathyrellaceae</taxon>
        <taxon>Coprinellus</taxon>
    </lineage>
</organism>